<dbReference type="Gene3D" id="3.90.1590.10">
    <property type="entry name" value="glutathione-dependent formaldehyde- activating enzyme (gfa)"/>
    <property type="match status" value="1"/>
</dbReference>
<dbReference type="RefSeq" id="XP_049131959.1">
    <property type="nucleotide sequence ID" value="XM_049276002.1"/>
</dbReference>
<accession>A0AA37PCE3</accession>
<comment type="similarity">
    <text evidence="1">Belongs to the Gfa family.</text>
</comment>
<keyword evidence="4" id="KW-0456">Lyase</keyword>
<dbReference type="InterPro" id="IPR011057">
    <property type="entry name" value="Mss4-like_sf"/>
</dbReference>
<evidence type="ECO:0000256" key="3">
    <source>
        <dbReference type="ARBA" id="ARBA00022833"/>
    </source>
</evidence>
<organism evidence="6 7">
    <name type="scientific">Colletotrichum spaethianum</name>
    <dbReference type="NCBI Taxonomy" id="700344"/>
    <lineage>
        <taxon>Eukaryota</taxon>
        <taxon>Fungi</taxon>
        <taxon>Dikarya</taxon>
        <taxon>Ascomycota</taxon>
        <taxon>Pezizomycotina</taxon>
        <taxon>Sordariomycetes</taxon>
        <taxon>Hypocreomycetidae</taxon>
        <taxon>Glomerellales</taxon>
        <taxon>Glomerellaceae</taxon>
        <taxon>Colletotrichum</taxon>
        <taxon>Colletotrichum spaethianum species complex</taxon>
    </lineage>
</organism>
<reference evidence="6 7" key="1">
    <citation type="submission" date="2022-03" db="EMBL/GenBank/DDBJ databases">
        <title>Genome data of Colletotrichum spp.</title>
        <authorList>
            <person name="Utami Y.D."/>
            <person name="Hiruma K."/>
        </authorList>
    </citation>
    <scope>NUCLEOTIDE SEQUENCE [LARGE SCALE GENOMIC DNA]</scope>
    <source>
        <strain evidence="6 7">MAFF 239500</strain>
    </source>
</reference>
<dbReference type="InterPro" id="IPR006913">
    <property type="entry name" value="CENP-V/GFA"/>
</dbReference>
<keyword evidence="3" id="KW-0862">Zinc</keyword>
<name>A0AA37PCE3_9PEZI</name>
<dbReference type="GO" id="GO:0046872">
    <property type="term" value="F:metal ion binding"/>
    <property type="evidence" value="ECO:0007669"/>
    <property type="project" value="UniProtKB-KW"/>
</dbReference>
<dbReference type="GO" id="GO:0016846">
    <property type="term" value="F:carbon-sulfur lyase activity"/>
    <property type="evidence" value="ECO:0007669"/>
    <property type="project" value="InterPro"/>
</dbReference>
<keyword evidence="7" id="KW-1185">Reference proteome</keyword>
<dbReference type="SUPFAM" id="SSF51316">
    <property type="entry name" value="Mss4-like"/>
    <property type="match status" value="1"/>
</dbReference>
<dbReference type="GeneID" id="73330592"/>
<evidence type="ECO:0000313" key="7">
    <source>
        <dbReference type="Proteomes" id="UP001055115"/>
    </source>
</evidence>
<sequence>MANGSCLCGKIRYQISLGKDAPLESSIDLNQTSTCHCRPCRKITGATTSLNLTVPLSDFALLAGTPKTFTTRHCDDGFEFSMVFCGDCGSPIYDMPLGGPQPPVAVIQVGTLDDGGVLEATPVTELNVKHRLGWVREVGGAVQRQGYTDLKTGY</sequence>
<evidence type="ECO:0000256" key="1">
    <source>
        <dbReference type="ARBA" id="ARBA00005495"/>
    </source>
</evidence>
<dbReference type="EMBL" id="BQXU01000030">
    <property type="protein sequence ID" value="GKT49609.1"/>
    <property type="molecule type" value="Genomic_DNA"/>
</dbReference>
<feature type="domain" description="CENP-V/GFA" evidence="5">
    <location>
        <begin position="2"/>
        <end position="127"/>
    </location>
</feature>
<dbReference type="AlphaFoldDB" id="A0AA37PCE3"/>
<dbReference type="Proteomes" id="UP001055115">
    <property type="component" value="Unassembled WGS sequence"/>
</dbReference>
<comment type="caution">
    <text evidence="6">The sequence shown here is derived from an EMBL/GenBank/DDBJ whole genome shotgun (WGS) entry which is preliminary data.</text>
</comment>
<dbReference type="PANTHER" id="PTHR33337:SF40">
    <property type="entry name" value="CENP-V_GFA DOMAIN-CONTAINING PROTEIN-RELATED"/>
    <property type="match status" value="1"/>
</dbReference>
<dbReference type="Pfam" id="PF04828">
    <property type="entry name" value="GFA"/>
    <property type="match status" value="1"/>
</dbReference>
<dbReference type="PROSITE" id="PS51891">
    <property type="entry name" value="CENP_V_GFA"/>
    <property type="match status" value="1"/>
</dbReference>
<evidence type="ECO:0000313" key="6">
    <source>
        <dbReference type="EMBL" id="GKT49609.1"/>
    </source>
</evidence>
<dbReference type="PANTHER" id="PTHR33337">
    <property type="entry name" value="GFA DOMAIN-CONTAINING PROTEIN"/>
    <property type="match status" value="1"/>
</dbReference>
<evidence type="ECO:0000256" key="4">
    <source>
        <dbReference type="ARBA" id="ARBA00023239"/>
    </source>
</evidence>
<evidence type="ECO:0000256" key="2">
    <source>
        <dbReference type="ARBA" id="ARBA00022723"/>
    </source>
</evidence>
<protein>
    <recommendedName>
        <fullName evidence="5">CENP-V/GFA domain-containing protein</fullName>
    </recommendedName>
</protein>
<proteinExistence type="inferred from homology"/>
<gene>
    <name evidence="6" type="ORF">ColSpa_09790</name>
</gene>
<keyword evidence="2" id="KW-0479">Metal-binding</keyword>
<evidence type="ECO:0000259" key="5">
    <source>
        <dbReference type="PROSITE" id="PS51891"/>
    </source>
</evidence>